<name>A0A9P7ECV9_9AGAM</name>
<keyword evidence="2" id="KW-1185">Reference proteome</keyword>
<dbReference type="Proteomes" id="UP000807769">
    <property type="component" value="Unassembled WGS sequence"/>
</dbReference>
<dbReference type="EMBL" id="JABBWG010000012">
    <property type="protein sequence ID" value="KAG1818067.1"/>
    <property type="molecule type" value="Genomic_DNA"/>
</dbReference>
<accession>A0A9P7ECV9</accession>
<gene>
    <name evidence="1" type="ORF">BJ212DRAFT_1498984</name>
</gene>
<dbReference type="AlphaFoldDB" id="A0A9P7ECV9"/>
<dbReference type="GeneID" id="64635577"/>
<comment type="caution">
    <text evidence="1">The sequence shown here is derived from an EMBL/GenBank/DDBJ whole genome shotgun (WGS) entry which is preliminary data.</text>
</comment>
<reference evidence="1" key="1">
    <citation type="journal article" date="2020" name="New Phytol.">
        <title>Comparative genomics reveals dynamic genome evolution in host specialist ectomycorrhizal fungi.</title>
        <authorList>
            <person name="Lofgren L.A."/>
            <person name="Nguyen N.H."/>
            <person name="Vilgalys R."/>
            <person name="Ruytinx J."/>
            <person name="Liao H.L."/>
            <person name="Branco S."/>
            <person name="Kuo A."/>
            <person name="LaButti K."/>
            <person name="Lipzen A."/>
            <person name="Andreopoulos W."/>
            <person name="Pangilinan J."/>
            <person name="Riley R."/>
            <person name="Hundley H."/>
            <person name="Na H."/>
            <person name="Barry K."/>
            <person name="Grigoriev I.V."/>
            <person name="Stajich J.E."/>
            <person name="Kennedy P.G."/>
        </authorList>
    </citation>
    <scope>NUCLEOTIDE SEQUENCE</scope>
    <source>
        <strain evidence="1">MN1</strain>
    </source>
</reference>
<sequence>MPLVVDPSLEVVPDFTSNLYAGICVDLTGATNQTEEQVIEHLTQTWNADHDARVADWNQNQEPEAQALAAAERVHAAQQDAEHIQCETEAEKEQVEAEKKKLKMNGFDKTSTIGDFLAPCPAQYTIQKLTNFEYVELWYFSLDRCKDTLKMLHSTADNNLSLTRMDNQLMLCPMSAFKASKSVLADHELMFLTFL</sequence>
<dbReference type="RefSeq" id="XP_041194127.1">
    <property type="nucleotide sequence ID" value="XM_041341561.1"/>
</dbReference>
<proteinExistence type="predicted"/>
<dbReference type="OrthoDB" id="2688210at2759"/>
<protein>
    <submittedName>
        <fullName evidence="1">Uncharacterized protein</fullName>
    </submittedName>
</protein>
<evidence type="ECO:0000313" key="2">
    <source>
        <dbReference type="Proteomes" id="UP000807769"/>
    </source>
</evidence>
<evidence type="ECO:0000313" key="1">
    <source>
        <dbReference type="EMBL" id="KAG1818067.1"/>
    </source>
</evidence>
<organism evidence="1 2">
    <name type="scientific">Suillus subaureus</name>
    <dbReference type="NCBI Taxonomy" id="48587"/>
    <lineage>
        <taxon>Eukaryota</taxon>
        <taxon>Fungi</taxon>
        <taxon>Dikarya</taxon>
        <taxon>Basidiomycota</taxon>
        <taxon>Agaricomycotina</taxon>
        <taxon>Agaricomycetes</taxon>
        <taxon>Agaricomycetidae</taxon>
        <taxon>Boletales</taxon>
        <taxon>Suillineae</taxon>
        <taxon>Suillaceae</taxon>
        <taxon>Suillus</taxon>
    </lineage>
</organism>